<sequence length="170" mass="19128">MEPDWKRSLARAAPAGNGPMTIMVFFLAAALCTLPAAARGFDLFQEYDKVIWIDQPRQVGAAYDQGKKVLEFPVLTGDDEATTDPGLYVVRLKVPDYYSQKYDTPMPYSLFFDWRQRKAIHEGGVPTGPERKDLATHGCVHVEQPYMEWLYHWAEPGTTAIVISGERSGD</sequence>
<evidence type="ECO:0000256" key="6">
    <source>
        <dbReference type="ARBA" id="ARBA00023316"/>
    </source>
</evidence>
<evidence type="ECO:0000256" key="3">
    <source>
        <dbReference type="ARBA" id="ARBA00022679"/>
    </source>
</evidence>
<dbReference type="PANTHER" id="PTHR30582:SF2">
    <property type="entry name" value="L,D-TRANSPEPTIDASE YCIB-RELATED"/>
    <property type="match status" value="1"/>
</dbReference>
<dbReference type="InterPro" id="IPR005490">
    <property type="entry name" value="LD_TPept_cat_dom"/>
</dbReference>
<name>A0A7C3YZJ0_9BACT</name>
<feature type="active site" description="Proton donor/acceptor" evidence="7">
    <location>
        <position position="121"/>
    </location>
</feature>
<keyword evidence="5 7" id="KW-0573">Peptidoglycan synthesis</keyword>
<dbReference type="GO" id="GO:0005576">
    <property type="term" value="C:extracellular region"/>
    <property type="evidence" value="ECO:0007669"/>
    <property type="project" value="TreeGrafter"/>
</dbReference>
<keyword evidence="4 7" id="KW-0133">Cell shape</keyword>
<feature type="active site" description="Nucleophile" evidence="7">
    <location>
        <position position="139"/>
    </location>
</feature>
<keyword evidence="6 7" id="KW-0961">Cell wall biogenesis/degradation</keyword>
<keyword evidence="3" id="KW-0808">Transferase</keyword>
<evidence type="ECO:0000256" key="7">
    <source>
        <dbReference type="PROSITE-ProRule" id="PRU01373"/>
    </source>
</evidence>
<comment type="pathway">
    <text evidence="1 7">Cell wall biogenesis; peptidoglycan biosynthesis.</text>
</comment>
<dbReference type="AlphaFoldDB" id="A0A7C3YZJ0"/>
<dbReference type="GO" id="GO:0071972">
    <property type="term" value="F:peptidoglycan L,D-transpeptidase activity"/>
    <property type="evidence" value="ECO:0007669"/>
    <property type="project" value="TreeGrafter"/>
</dbReference>
<protein>
    <submittedName>
        <fullName evidence="9">Murein L,D-transpeptidase</fullName>
    </submittedName>
</protein>
<dbReference type="EMBL" id="DTMF01000040">
    <property type="protein sequence ID" value="HGF33049.1"/>
    <property type="molecule type" value="Genomic_DNA"/>
</dbReference>
<evidence type="ECO:0000313" key="9">
    <source>
        <dbReference type="EMBL" id="HGF33049.1"/>
    </source>
</evidence>
<dbReference type="Gene3D" id="2.40.440.10">
    <property type="entry name" value="L,D-transpeptidase catalytic domain-like"/>
    <property type="match status" value="1"/>
</dbReference>
<comment type="caution">
    <text evidence="9">The sequence shown here is derived from an EMBL/GenBank/DDBJ whole genome shotgun (WGS) entry which is preliminary data.</text>
</comment>
<dbReference type="GO" id="GO:0016740">
    <property type="term" value="F:transferase activity"/>
    <property type="evidence" value="ECO:0007669"/>
    <property type="project" value="UniProtKB-KW"/>
</dbReference>
<organism evidence="9">
    <name type="scientific">Desulfobacca acetoxidans</name>
    <dbReference type="NCBI Taxonomy" id="60893"/>
    <lineage>
        <taxon>Bacteria</taxon>
        <taxon>Pseudomonadati</taxon>
        <taxon>Thermodesulfobacteriota</taxon>
        <taxon>Desulfobaccia</taxon>
        <taxon>Desulfobaccales</taxon>
        <taxon>Desulfobaccaceae</taxon>
        <taxon>Desulfobacca</taxon>
    </lineage>
</organism>
<dbReference type="PROSITE" id="PS52029">
    <property type="entry name" value="LD_TPASE"/>
    <property type="match status" value="1"/>
</dbReference>
<dbReference type="GO" id="GO:0008360">
    <property type="term" value="P:regulation of cell shape"/>
    <property type="evidence" value="ECO:0007669"/>
    <property type="project" value="UniProtKB-UniRule"/>
</dbReference>
<evidence type="ECO:0000256" key="2">
    <source>
        <dbReference type="ARBA" id="ARBA00005992"/>
    </source>
</evidence>
<dbReference type="UniPathway" id="UPA00219"/>
<evidence type="ECO:0000259" key="8">
    <source>
        <dbReference type="PROSITE" id="PS52029"/>
    </source>
</evidence>
<dbReference type="SUPFAM" id="SSF141523">
    <property type="entry name" value="L,D-transpeptidase catalytic domain-like"/>
    <property type="match status" value="1"/>
</dbReference>
<evidence type="ECO:0000256" key="4">
    <source>
        <dbReference type="ARBA" id="ARBA00022960"/>
    </source>
</evidence>
<dbReference type="PANTHER" id="PTHR30582">
    <property type="entry name" value="L,D-TRANSPEPTIDASE"/>
    <property type="match status" value="1"/>
</dbReference>
<reference evidence="9" key="1">
    <citation type="journal article" date="2020" name="mSystems">
        <title>Genome- and Community-Level Interaction Insights into Carbon Utilization and Element Cycling Functions of Hydrothermarchaeota in Hydrothermal Sediment.</title>
        <authorList>
            <person name="Zhou Z."/>
            <person name="Liu Y."/>
            <person name="Xu W."/>
            <person name="Pan J."/>
            <person name="Luo Z.H."/>
            <person name="Li M."/>
        </authorList>
    </citation>
    <scope>NUCLEOTIDE SEQUENCE [LARGE SCALE GENOMIC DNA]</scope>
    <source>
        <strain evidence="9">SpSt-897</strain>
    </source>
</reference>
<dbReference type="InterPro" id="IPR038063">
    <property type="entry name" value="Transpep_catalytic_dom"/>
</dbReference>
<feature type="domain" description="L,D-TPase catalytic" evidence="8">
    <location>
        <begin position="49"/>
        <end position="163"/>
    </location>
</feature>
<dbReference type="GO" id="GO:0018104">
    <property type="term" value="P:peptidoglycan-protein cross-linking"/>
    <property type="evidence" value="ECO:0007669"/>
    <property type="project" value="TreeGrafter"/>
</dbReference>
<evidence type="ECO:0000256" key="1">
    <source>
        <dbReference type="ARBA" id="ARBA00004752"/>
    </source>
</evidence>
<comment type="similarity">
    <text evidence="2">Belongs to the YkuD family.</text>
</comment>
<gene>
    <name evidence="9" type="ORF">ENW96_01495</name>
</gene>
<proteinExistence type="inferred from homology"/>
<evidence type="ECO:0000256" key="5">
    <source>
        <dbReference type="ARBA" id="ARBA00022984"/>
    </source>
</evidence>
<dbReference type="CDD" id="cd16913">
    <property type="entry name" value="YkuD_like"/>
    <property type="match status" value="1"/>
</dbReference>
<dbReference type="GO" id="GO:0071555">
    <property type="term" value="P:cell wall organization"/>
    <property type="evidence" value="ECO:0007669"/>
    <property type="project" value="UniProtKB-UniRule"/>
</dbReference>
<dbReference type="Pfam" id="PF03734">
    <property type="entry name" value="YkuD"/>
    <property type="match status" value="1"/>
</dbReference>
<accession>A0A7C3YZJ0</accession>
<dbReference type="InterPro" id="IPR050979">
    <property type="entry name" value="LD-transpeptidase"/>
</dbReference>